<sequence length="184" mass="19965">MKEFRIHGRGGQGAVMGSKIAGLAASLQGGYALALPFYGFERRGAPVTVFLRFDQKPINLNSRVYNPDGIVVLDSKFLQAPEMVVFGLKEGGLAIFNTKKSPDQIHLSVKLSKIATIDAMEVALQTIGKPITNTAILGAFCKVTGLLELDSLYKALERYLPAANLDKNIEAANLAYHQVNVMEL</sequence>
<proteinExistence type="predicted"/>
<protein>
    <submittedName>
        <fullName evidence="3">2-oxoacid:acceptor oxidoreductase family protein</fullName>
    </submittedName>
</protein>
<evidence type="ECO:0000313" key="4">
    <source>
        <dbReference type="Proteomes" id="UP000772181"/>
    </source>
</evidence>
<name>A0A933GNB3_UNCTE</name>
<dbReference type="GO" id="GO:0016625">
    <property type="term" value="F:oxidoreductase activity, acting on the aldehyde or oxo group of donors, iron-sulfur protein as acceptor"/>
    <property type="evidence" value="ECO:0007669"/>
    <property type="project" value="InterPro"/>
</dbReference>
<keyword evidence="1" id="KW-0560">Oxidoreductase</keyword>
<feature type="domain" description="Pyruvate/ketoisovalerate oxidoreductase catalytic" evidence="2">
    <location>
        <begin position="10"/>
        <end position="176"/>
    </location>
</feature>
<accession>A0A933GNB3</accession>
<dbReference type="EMBL" id="JACQWF010000410">
    <property type="protein sequence ID" value="MBI4596576.1"/>
    <property type="molecule type" value="Genomic_DNA"/>
</dbReference>
<dbReference type="PANTHER" id="PTHR43366">
    <property type="entry name" value="PYRUVATE SYNTHASE SUBUNIT PORC"/>
    <property type="match status" value="1"/>
</dbReference>
<dbReference type="InterPro" id="IPR002869">
    <property type="entry name" value="Pyrv_flavodox_OxRed_cen"/>
</dbReference>
<evidence type="ECO:0000313" key="3">
    <source>
        <dbReference type="EMBL" id="MBI4596576.1"/>
    </source>
</evidence>
<dbReference type="AlphaFoldDB" id="A0A933GNB3"/>
<dbReference type="InterPro" id="IPR051626">
    <property type="entry name" value="Oxidoreductase_gamma_subunit"/>
</dbReference>
<dbReference type="Gene3D" id="3.40.920.10">
    <property type="entry name" value="Pyruvate-ferredoxin oxidoreductase, PFOR, domain III"/>
    <property type="match status" value="1"/>
</dbReference>
<reference evidence="3" key="1">
    <citation type="submission" date="2020-07" db="EMBL/GenBank/DDBJ databases">
        <title>Huge and variable diversity of episymbiotic CPR bacteria and DPANN archaea in groundwater ecosystems.</title>
        <authorList>
            <person name="He C.Y."/>
            <person name="Keren R."/>
            <person name="Whittaker M."/>
            <person name="Farag I.F."/>
            <person name="Doudna J."/>
            <person name="Cate J.H.D."/>
            <person name="Banfield J.F."/>
        </authorList>
    </citation>
    <scope>NUCLEOTIDE SEQUENCE</scope>
    <source>
        <strain evidence="3">NC_groundwater_1482_Ag_S-0.65um_47_24</strain>
    </source>
</reference>
<dbReference type="Proteomes" id="UP000772181">
    <property type="component" value="Unassembled WGS sequence"/>
</dbReference>
<evidence type="ECO:0000259" key="2">
    <source>
        <dbReference type="Pfam" id="PF01558"/>
    </source>
</evidence>
<dbReference type="Pfam" id="PF01558">
    <property type="entry name" value="POR"/>
    <property type="match status" value="1"/>
</dbReference>
<comment type="caution">
    <text evidence="3">The sequence shown here is derived from an EMBL/GenBank/DDBJ whole genome shotgun (WGS) entry which is preliminary data.</text>
</comment>
<organism evidence="3 4">
    <name type="scientific">Tectimicrobiota bacterium</name>
    <dbReference type="NCBI Taxonomy" id="2528274"/>
    <lineage>
        <taxon>Bacteria</taxon>
        <taxon>Pseudomonadati</taxon>
        <taxon>Nitrospinota/Tectimicrobiota group</taxon>
        <taxon>Candidatus Tectimicrobiota</taxon>
    </lineage>
</organism>
<dbReference type="InterPro" id="IPR011894">
    <property type="entry name" value="PorC_KorC"/>
</dbReference>
<gene>
    <name evidence="3" type="ORF">HY730_09430</name>
</gene>
<evidence type="ECO:0000256" key="1">
    <source>
        <dbReference type="ARBA" id="ARBA00023002"/>
    </source>
</evidence>
<dbReference type="InterPro" id="IPR019752">
    <property type="entry name" value="Pyrv/ketoisovalerate_OxRed_cat"/>
</dbReference>
<dbReference type="PANTHER" id="PTHR43366:SF1">
    <property type="entry name" value="PYRUVATE SYNTHASE SUBUNIT PORC"/>
    <property type="match status" value="1"/>
</dbReference>
<dbReference type="SUPFAM" id="SSF53323">
    <property type="entry name" value="Pyruvate-ferredoxin oxidoreductase, PFOR, domain III"/>
    <property type="match status" value="1"/>
</dbReference>
<dbReference type="NCBIfam" id="TIGR02175">
    <property type="entry name" value="PorC_KorC"/>
    <property type="match status" value="1"/>
</dbReference>